<reference evidence="2" key="1">
    <citation type="submission" date="2021-02" db="EMBL/GenBank/DDBJ databases">
        <authorList>
            <person name="Nowell W R."/>
        </authorList>
    </citation>
    <scope>NUCLEOTIDE SEQUENCE</scope>
</reference>
<feature type="region of interest" description="Disordered" evidence="1">
    <location>
        <begin position="19"/>
        <end position="89"/>
    </location>
</feature>
<sequence length="89" mass="9695">DEQRRPSRVQFAEQLVRVIPPSATNSLSEESTAAVTPPPPTTTTRTTMTTASSAPAITPRTSTSRPYSLEKHGQNNDMDMEEDDTTTTT</sequence>
<name>A0A8S2WLF5_9BILA</name>
<evidence type="ECO:0000256" key="1">
    <source>
        <dbReference type="SAM" id="MobiDB-lite"/>
    </source>
</evidence>
<dbReference type="Proteomes" id="UP000681720">
    <property type="component" value="Unassembled WGS sequence"/>
</dbReference>
<feature type="non-terminal residue" evidence="2">
    <location>
        <position position="1"/>
    </location>
</feature>
<protein>
    <submittedName>
        <fullName evidence="2">Uncharacterized protein</fullName>
    </submittedName>
</protein>
<dbReference type="EMBL" id="CAJOBJ010068411">
    <property type="protein sequence ID" value="CAF4449477.1"/>
    <property type="molecule type" value="Genomic_DNA"/>
</dbReference>
<organism evidence="2 3">
    <name type="scientific">Rotaria magnacalcarata</name>
    <dbReference type="NCBI Taxonomy" id="392030"/>
    <lineage>
        <taxon>Eukaryota</taxon>
        <taxon>Metazoa</taxon>
        <taxon>Spiralia</taxon>
        <taxon>Gnathifera</taxon>
        <taxon>Rotifera</taxon>
        <taxon>Eurotatoria</taxon>
        <taxon>Bdelloidea</taxon>
        <taxon>Philodinida</taxon>
        <taxon>Philodinidae</taxon>
        <taxon>Rotaria</taxon>
    </lineage>
</organism>
<dbReference type="AlphaFoldDB" id="A0A8S2WLF5"/>
<feature type="compositionally biased region" description="Low complexity" evidence="1">
    <location>
        <begin position="42"/>
        <end position="64"/>
    </location>
</feature>
<gene>
    <name evidence="2" type="ORF">GIL414_LOCUS32348</name>
</gene>
<comment type="caution">
    <text evidence="2">The sequence shown here is derived from an EMBL/GenBank/DDBJ whole genome shotgun (WGS) entry which is preliminary data.</text>
</comment>
<evidence type="ECO:0000313" key="2">
    <source>
        <dbReference type="EMBL" id="CAF4449477.1"/>
    </source>
</evidence>
<proteinExistence type="predicted"/>
<evidence type="ECO:0000313" key="3">
    <source>
        <dbReference type="Proteomes" id="UP000681720"/>
    </source>
</evidence>
<accession>A0A8S2WLF5</accession>
<feature type="non-terminal residue" evidence="2">
    <location>
        <position position="89"/>
    </location>
</feature>
<feature type="compositionally biased region" description="Acidic residues" evidence="1">
    <location>
        <begin position="78"/>
        <end position="89"/>
    </location>
</feature>